<dbReference type="InParanoid" id="A0A3B1JFK7"/>
<dbReference type="Proteomes" id="UP000018467">
    <property type="component" value="Unassembled WGS sequence"/>
</dbReference>
<dbReference type="InterPro" id="IPR000719">
    <property type="entry name" value="Prot_kinase_dom"/>
</dbReference>
<dbReference type="Gene3D" id="3.30.200.20">
    <property type="entry name" value="Phosphorylase Kinase, domain 1"/>
    <property type="match status" value="1"/>
</dbReference>
<name>A0A3B1JFK7_ASTMX</name>
<dbReference type="GO" id="GO:0005524">
    <property type="term" value="F:ATP binding"/>
    <property type="evidence" value="ECO:0007669"/>
    <property type="project" value="InterPro"/>
</dbReference>
<dbReference type="GeneTree" id="ENSGT00950000182986"/>
<dbReference type="FunFam" id="1.10.510.10:FF:000153">
    <property type="entry name" value="Tribbles homolog 2"/>
    <property type="match status" value="1"/>
</dbReference>
<organism evidence="4 5">
    <name type="scientific">Astyanax mexicanus</name>
    <name type="common">Blind cave fish</name>
    <name type="synonym">Astyanax fasciatus mexicanus</name>
    <dbReference type="NCBI Taxonomy" id="7994"/>
    <lineage>
        <taxon>Eukaryota</taxon>
        <taxon>Metazoa</taxon>
        <taxon>Chordata</taxon>
        <taxon>Craniata</taxon>
        <taxon>Vertebrata</taxon>
        <taxon>Euteleostomi</taxon>
        <taxon>Actinopterygii</taxon>
        <taxon>Neopterygii</taxon>
        <taxon>Teleostei</taxon>
        <taxon>Ostariophysi</taxon>
        <taxon>Characiformes</taxon>
        <taxon>Characoidei</taxon>
        <taxon>Acestrorhamphidae</taxon>
        <taxon>Acestrorhamphinae</taxon>
        <taxon>Astyanax</taxon>
    </lineage>
</organism>
<dbReference type="PANTHER" id="PTHR22961">
    <property type="entry name" value="SER/THR PROTEIN KINASE-TRB"/>
    <property type="match status" value="1"/>
</dbReference>
<dbReference type="Ensembl" id="ENSAMXT00000044045.1">
    <property type="protein sequence ID" value="ENSAMXP00000041197.1"/>
    <property type="gene ID" value="ENSAMXG00000039590.1"/>
</dbReference>
<evidence type="ECO:0000256" key="1">
    <source>
        <dbReference type="ARBA" id="ARBA00023013"/>
    </source>
</evidence>
<evidence type="ECO:0000313" key="5">
    <source>
        <dbReference type="Proteomes" id="UP000018467"/>
    </source>
</evidence>
<reference evidence="5" key="1">
    <citation type="submission" date="2013-03" db="EMBL/GenBank/DDBJ databases">
        <authorList>
            <person name="Jeffery W."/>
            <person name="Warren W."/>
            <person name="Wilson R.K."/>
        </authorList>
    </citation>
    <scope>NUCLEOTIDE SEQUENCE</scope>
    <source>
        <strain evidence="5">female</strain>
    </source>
</reference>
<accession>A0A3B1JFK7</accession>
<dbReference type="STRING" id="7994.ENSAMXP00000041197"/>
<evidence type="ECO:0000313" key="4">
    <source>
        <dbReference type="Ensembl" id="ENSAMXP00000041197.1"/>
    </source>
</evidence>
<reference evidence="5" key="2">
    <citation type="journal article" date="2014" name="Nat. Commun.">
        <title>The cavefish genome reveals candidate genes for eye loss.</title>
        <authorList>
            <person name="McGaugh S.E."/>
            <person name="Gross J.B."/>
            <person name="Aken B."/>
            <person name="Blin M."/>
            <person name="Borowsky R."/>
            <person name="Chalopin D."/>
            <person name="Hinaux H."/>
            <person name="Jeffery W.R."/>
            <person name="Keene A."/>
            <person name="Ma L."/>
            <person name="Minx P."/>
            <person name="Murphy D."/>
            <person name="O'Quin K.E."/>
            <person name="Retaux S."/>
            <person name="Rohner N."/>
            <person name="Searle S.M."/>
            <person name="Stahl B.A."/>
            <person name="Tabin C."/>
            <person name="Volff J.N."/>
            <person name="Yoshizawa M."/>
            <person name="Warren W.C."/>
        </authorList>
    </citation>
    <scope>NUCLEOTIDE SEQUENCE [LARGE SCALE GENOMIC DNA]</scope>
    <source>
        <strain evidence="5">female</strain>
    </source>
</reference>
<keyword evidence="1" id="KW-0649">Protein kinase inhibitor</keyword>
<feature type="domain" description="Protein kinase" evidence="3">
    <location>
        <begin position="1"/>
        <end position="265"/>
    </location>
</feature>
<sequence>MSSPVCKEPLGCCKGGRVGNYVIREKVGQNVFRAAHVHSGQKLQCKKFPISRYLQSVAVYLHLPVHPSLPEITDTVVQDMMAYVFFDLSYGNMQTYVQTSRSLEEDEASQLFHQMVSAVAHCHCHDVVLRDLKLRRFVFKNKERSRLMLASLDDACIMDRCDDFLYGKHSCSIYYTSPEDLLEEGKYSGKAADVWSLGVMLYTILVGRYPFTGSDSSIIFKKIQRCSFNIPEILSPKARCLIQSILRQDPSERLRAEEILDHPWFSSPNSGNVWRSMIYCQDDDQMVPELCSCDPGS</sequence>
<dbReference type="PROSITE" id="PS50011">
    <property type="entry name" value="PROTEIN_KINASE_DOM"/>
    <property type="match status" value="1"/>
</dbReference>
<reference evidence="4" key="3">
    <citation type="submission" date="2025-08" db="UniProtKB">
        <authorList>
            <consortium name="Ensembl"/>
        </authorList>
    </citation>
    <scope>IDENTIFICATION</scope>
</reference>
<evidence type="ECO:0000259" key="3">
    <source>
        <dbReference type="PROSITE" id="PS50011"/>
    </source>
</evidence>
<dbReference type="SMART" id="SM00220">
    <property type="entry name" value="S_TKc"/>
    <property type="match status" value="1"/>
</dbReference>
<dbReference type="Bgee" id="ENSAMXG00000039590">
    <property type="expression patterns" value="Expressed in ovary and 2 other cell types or tissues"/>
</dbReference>
<dbReference type="GO" id="GO:0005634">
    <property type="term" value="C:nucleus"/>
    <property type="evidence" value="ECO:0007669"/>
    <property type="project" value="TreeGrafter"/>
</dbReference>
<keyword evidence="5" id="KW-1185">Reference proteome</keyword>
<reference evidence="4" key="4">
    <citation type="submission" date="2025-09" db="UniProtKB">
        <authorList>
            <consortium name="Ensembl"/>
        </authorList>
    </citation>
    <scope>IDENTIFICATION</scope>
</reference>
<dbReference type="PANTHER" id="PTHR22961:SF13">
    <property type="entry name" value="TRIBBLES"/>
    <property type="match status" value="1"/>
</dbReference>
<dbReference type="GO" id="GO:0031434">
    <property type="term" value="F:mitogen-activated protein kinase kinase binding"/>
    <property type="evidence" value="ECO:0007669"/>
    <property type="project" value="TreeGrafter"/>
</dbReference>
<evidence type="ECO:0000256" key="2">
    <source>
        <dbReference type="ARBA" id="ARBA00038180"/>
    </source>
</evidence>
<proteinExistence type="inferred from homology"/>
<dbReference type="Pfam" id="PF00069">
    <property type="entry name" value="Pkinase"/>
    <property type="match status" value="1"/>
</dbReference>
<dbReference type="Gene3D" id="1.10.510.10">
    <property type="entry name" value="Transferase(Phosphotransferase) domain 1"/>
    <property type="match status" value="1"/>
</dbReference>
<dbReference type="GO" id="GO:0032436">
    <property type="term" value="P:positive regulation of proteasomal ubiquitin-dependent protein catabolic process"/>
    <property type="evidence" value="ECO:0007669"/>
    <property type="project" value="TreeGrafter"/>
</dbReference>
<protein>
    <submittedName>
        <fullName evidence="4">Tribbles homolog 2-like</fullName>
    </submittedName>
</protein>
<dbReference type="InterPro" id="IPR024104">
    <property type="entry name" value="Tribbles/Ser_Thr_kinase_40"/>
</dbReference>
<dbReference type="GO" id="GO:0004672">
    <property type="term" value="F:protein kinase activity"/>
    <property type="evidence" value="ECO:0007669"/>
    <property type="project" value="InterPro"/>
</dbReference>
<dbReference type="InterPro" id="IPR011009">
    <property type="entry name" value="Kinase-like_dom_sf"/>
</dbReference>
<dbReference type="GO" id="GO:0004860">
    <property type="term" value="F:protein kinase inhibitor activity"/>
    <property type="evidence" value="ECO:0007669"/>
    <property type="project" value="UniProtKB-KW"/>
</dbReference>
<dbReference type="AlphaFoldDB" id="A0A3B1JFK7"/>
<comment type="similarity">
    <text evidence="2">Belongs to the protein kinase superfamily. CAMK Ser/Thr protein kinase family. Tribbles subfamily.</text>
</comment>
<dbReference type="SUPFAM" id="SSF56112">
    <property type="entry name" value="Protein kinase-like (PK-like)"/>
    <property type="match status" value="1"/>
</dbReference>